<dbReference type="PROSITE" id="PS00455">
    <property type="entry name" value="AMP_BINDING"/>
    <property type="match status" value="1"/>
</dbReference>
<keyword evidence="3" id="KW-0812">Transmembrane</keyword>
<dbReference type="PANTHER" id="PTHR33927">
    <property type="entry name" value="TRANSMEMBRANE PROTEIN"/>
    <property type="match status" value="1"/>
</dbReference>
<proteinExistence type="predicted"/>
<dbReference type="EnsemblFungi" id="CEF78009">
    <property type="protein sequence ID" value="CEF78009"/>
    <property type="gene ID" value="FGRRES_03245_M"/>
</dbReference>
<evidence type="ECO:0000259" key="4">
    <source>
        <dbReference type="Pfam" id="PF00501"/>
    </source>
</evidence>
<dbReference type="InterPro" id="IPR039261">
    <property type="entry name" value="FNR_nucleotide-bd"/>
</dbReference>
<accession>A0A098DGD1</accession>
<dbReference type="InterPro" id="IPR045851">
    <property type="entry name" value="AMP-bd_C_sf"/>
</dbReference>
<gene>
    <name evidence="5" type="primary">FG03245.1</name>
</gene>
<keyword evidence="1" id="KW-0596">Phosphopantetheine</keyword>
<organism evidence="5">
    <name type="scientific">Gibberella zeae (strain ATCC MYA-4620 / CBS 123657 / FGSC 9075 / NRRL 31084 / PH-1)</name>
    <name type="common">Wheat head blight fungus</name>
    <name type="synonym">Fusarium graminearum</name>
    <dbReference type="NCBI Taxonomy" id="229533"/>
    <lineage>
        <taxon>Eukaryota</taxon>
        <taxon>Fungi</taxon>
        <taxon>Dikarya</taxon>
        <taxon>Ascomycota</taxon>
        <taxon>Pezizomycotina</taxon>
        <taxon>Sordariomycetes</taxon>
        <taxon>Hypocreomycetidae</taxon>
        <taxon>Hypocreales</taxon>
        <taxon>Nectriaceae</taxon>
        <taxon>Fusarium</taxon>
    </lineage>
</organism>
<dbReference type="NCBIfam" id="TIGR01733">
    <property type="entry name" value="AA-adenyl-dom"/>
    <property type="match status" value="1"/>
</dbReference>
<dbReference type="Gene3D" id="3.30.300.30">
    <property type="match status" value="1"/>
</dbReference>
<dbReference type="SUPFAM" id="SSF52343">
    <property type="entry name" value="Ferredoxin reductase-like, C-terminal NADP-linked domain"/>
    <property type="match status" value="1"/>
</dbReference>
<evidence type="ECO:0000313" key="5">
    <source>
        <dbReference type="EnsemblFungi" id="CEF78009"/>
    </source>
</evidence>
<dbReference type="InterPro" id="IPR000873">
    <property type="entry name" value="AMP-dep_synth/lig_dom"/>
</dbReference>
<dbReference type="InterPro" id="IPR010071">
    <property type="entry name" value="AA_adenyl_dom"/>
</dbReference>
<reference evidence="5" key="3">
    <citation type="submission" date="2017-01" db="UniProtKB">
        <authorList>
            <consortium name="EnsemblFungi"/>
        </authorList>
    </citation>
    <scope>IDENTIFICATION</scope>
    <source>
        <strain evidence="5">PH-1 / ATCC MYA-4620 / FGSC 9075 / NRRL 31084</strain>
    </source>
</reference>
<reference evidence="5" key="2">
    <citation type="journal article" date="2010" name="Nature">
        <title>Comparative genomics reveals mobile pathogenicity chromosomes in Fusarium.</title>
        <authorList>
            <person name="Ma L.J."/>
            <person name="van der Does H.C."/>
            <person name="Borkovich K.A."/>
            <person name="Coleman J.J."/>
            <person name="Daboussi M.J."/>
            <person name="Di Pietro A."/>
            <person name="Dufresne M."/>
            <person name="Freitag M."/>
            <person name="Grabherr M."/>
            <person name="Henrissat B."/>
            <person name="Houterman P.M."/>
            <person name="Kang S."/>
            <person name="Shim W.B."/>
            <person name="Woloshuk C."/>
            <person name="Xie X."/>
            <person name="Xu J.R."/>
            <person name="Antoniw J."/>
            <person name="Baker S.E."/>
            <person name="Bluhm B.H."/>
            <person name="Breakspear A."/>
            <person name="Brown D.W."/>
            <person name="Butchko R.A."/>
            <person name="Chapman S."/>
            <person name="Coulson R."/>
            <person name="Coutinho P.M."/>
            <person name="Danchin E.G."/>
            <person name="Diener A."/>
            <person name="Gale L.R."/>
            <person name="Gardiner D.M."/>
            <person name="Goff S."/>
            <person name="Hammond-Kosack K.E."/>
            <person name="Hilburn K."/>
            <person name="Hua-Van A."/>
            <person name="Jonkers W."/>
            <person name="Kazan K."/>
            <person name="Kodira C.D."/>
            <person name="Koehrsen M."/>
            <person name="Kumar L."/>
            <person name="Lee Y.H."/>
            <person name="Li L."/>
            <person name="Manners J.M."/>
            <person name="Miranda-Saavedra D."/>
            <person name="Mukherjee M."/>
            <person name="Park G."/>
            <person name="Park J."/>
            <person name="Park S.Y."/>
            <person name="Proctor R.H."/>
            <person name="Regev A."/>
            <person name="Ruiz-Roldan M.C."/>
            <person name="Sain D."/>
            <person name="Sakthikumar S."/>
            <person name="Sykes S."/>
            <person name="Schwartz D.C."/>
            <person name="Turgeon B.G."/>
            <person name="Wapinski I."/>
            <person name="Yoder O."/>
            <person name="Young S."/>
            <person name="Zeng Q."/>
            <person name="Zhou S."/>
            <person name="Galagan J."/>
            <person name="Cuomo C.A."/>
            <person name="Kistler H.C."/>
            <person name="Rep M."/>
        </authorList>
    </citation>
    <scope>GENOME REANNOTATION</scope>
    <source>
        <strain evidence="5">PH-1 / ATCC MYA-4620 / FGSC 9075 / NRRL 31084</strain>
    </source>
</reference>
<feature type="transmembrane region" description="Helical" evidence="3">
    <location>
        <begin position="668"/>
        <end position="687"/>
    </location>
</feature>
<evidence type="ECO:0000256" key="1">
    <source>
        <dbReference type="ARBA" id="ARBA00022450"/>
    </source>
</evidence>
<keyword evidence="3" id="KW-0472">Membrane</keyword>
<accession>A0A0E0S3D4</accession>
<feature type="transmembrane region" description="Helical" evidence="3">
    <location>
        <begin position="598"/>
        <end position="616"/>
    </location>
</feature>
<dbReference type="InterPro" id="IPR052979">
    <property type="entry name" value="Adenylate-forming_domain"/>
</dbReference>
<dbReference type="Gene3D" id="3.40.50.12780">
    <property type="entry name" value="N-terminal domain of ligase-like"/>
    <property type="match status" value="1"/>
</dbReference>
<feature type="domain" description="AMP-dependent synthetase/ligase" evidence="4">
    <location>
        <begin position="54"/>
        <end position="385"/>
    </location>
</feature>
<protein>
    <recommendedName>
        <fullName evidence="4">AMP-dependent synthetase/ligase domain-containing protein</fullName>
    </recommendedName>
</protein>
<dbReference type="SUPFAM" id="SSF56801">
    <property type="entry name" value="Acetyl-CoA synthetase-like"/>
    <property type="match status" value="1"/>
</dbReference>
<keyword evidence="2" id="KW-0597">Phosphoprotein</keyword>
<dbReference type="InterPro" id="IPR020845">
    <property type="entry name" value="AMP-binding_CS"/>
</dbReference>
<sequence>MYDDRHFHPLLYTPSLPGMASPVLAVPQGTAVPVSFTQGTCSQPSFSTITEAFFHYAATQPSVTAARDLSAEPPVEISYGELAQQSIILARRLQSLGVLPGDRVPLVVKRGVGMLVGIFSILSCGAQYVPLDGGVVADETLRFVLKQTGGKVVLTSKSTAHRLSNTGVSHVVTIEESHELDDNTDFTPFSQPEAGCYVIYTSGTTGTPKGVDVSHRNVTNLLCQAPGNLGIGPGTCVGQVLNVSFDMAAWETLGCLSNGGTLILRGSNWSKALKELDVLICTPSILSKQKPEDYPKLKTVATAGEPSCQQLADMWASHVSYFNCYGPTETTIVNTTHLHKTGQPLSIGKPTPGNTVYILDEFLKPVPVGEVGNVWAGGAGVARGYVDLPDKTAERFRPDPFANDGSNMYNTGDLCQWNSDGTLHILGRIDDQVKIKGFRVELDGVVACIKSCPSVQSATALLINEEIHAFITPSHCPVPVIEAHLKSLQPYYAMPTHYHQLETLPMTANGKVDKHALKMSVSMAVSTEVRTPLPAVLAHARMDSNASSATQFSSFSDASDTTLIPEHQYDLEKALPEKDLPKHARGVRHRLLIVYRRLFSLVGLFNIGAAVALLLTSINREWMGIITAINLATAVLVRQEFVINALYTITCSVPKSWPLAIRSRCAKIYHLGGVHSGAAASAGAWLLATNIADIACAFGNCPDWGNLSIASQVISWILSVMFVGMIGMAWPSVRKRYHDQFERTHRFAGWTMLALFWVQVVLSANDSTPAGTTLGESCVKSPAFWLLAVATMSVASSWCFLRKVPVEAEKLSDHAIRLHFDYTVPVNGSFTRLSRQPLKEWHSFATIPAPEPVNGRSKGYSLVVSNAGDWTKATIQEGPSYIWTRGVPTCGVMRIATLFNRVVLIATGSGIGPVLGHIQNPSCPTQLIWSTKNPEETFGEEICQTISKNIPGAVIHDTKKLGRPDLVKMGYNLVKSFKAEAVIIIANEKITKKIVYGLETRGVPAYGAIWDS</sequence>
<evidence type="ECO:0000256" key="2">
    <source>
        <dbReference type="ARBA" id="ARBA00022553"/>
    </source>
</evidence>
<feature type="transmembrane region" description="Helical" evidence="3">
    <location>
        <begin position="747"/>
        <end position="764"/>
    </location>
</feature>
<reference evidence="5" key="1">
    <citation type="journal article" date="2007" name="Science">
        <title>The Fusarium graminearum genome reveals a link between localized polymorphism and pathogen specialization.</title>
        <authorList>
            <person name="Cuomo C.A."/>
            <person name="Gueldener U."/>
            <person name="Xu J.-R."/>
            <person name="Trail F."/>
            <person name="Turgeon B.G."/>
            <person name="Di Pietro A."/>
            <person name="Walton J.D."/>
            <person name="Ma L.-J."/>
            <person name="Baker S.E."/>
            <person name="Rep M."/>
            <person name="Adam G."/>
            <person name="Antoniw J."/>
            <person name="Baldwin T."/>
            <person name="Calvo S.E."/>
            <person name="Chang Y.-L."/>
            <person name="DeCaprio D."/>
            <person name="Gale L.R."/>
            <person name="Gnerre S."/>
            <person name="Goswami R.S."/>
            <person name="Hammond-Kosack K."/>
            <person name="Harris L.J."/>
            <person name="Hilburn K."/>
            <person name="Kennell J.C."/>
            <person name="Kroken S."/>
            <person name="Magnuson J.K."/>
            <person name="Mannhaupt G."/>
            <person name="Mauceli E.W."/>
            <person name="Mewes H.-W."/>
            <person name="Mitterbauer R."/>
            <person name="Muehlbauer G."/>
            <person name="Muensterkoetter M."/>
            <person name="Nelson D."/>
            <person name="O'Donnell K."/>
            <person name="Ouellet T."/>
            <person name="Qi W."/>
            <person name="Quesneville H."/>
            <person name="Roncero M.I.G."/>
            <person name="Seong K.-Y."/>
            <person name="Tetko I.V."/>
            <person name="Urban M."/>
            <person name="Waalwijk C."/>
            <person name="Ward T.J."/>
            <person name="Yao J."/>
            <person name="Birren B.W."/>
            <person name="Kistler H.C."/>
        </authorList>
    </citation>
    <scope>NUCLEOTIDE SEQUENCE [LARGE SCALE GENOMIC DNA]</scope>
    <source>
        <strain evidence="5">PH-1 / ATCC MYA-4620 / FGSC 9075 / NRRL 31084</strain>
    </source>
</reference>
<dbReference type="Pfam" id="PF00501">
    <property type="entry name" value="AMP-binding"/>
    <property type="match status" value="1"/>
</dbReference>
<dbReference type="AlphaFoldDB" id="A0A098DGD1"/>
<dbReference type="InterPro" id="IPR042099">
    <property type="entry name" value="ANL_N_sf"/>
</dbReference>
<feature type="transmembrane region" description="Helical" evidence="3">
    <location>
        <begin position="784"/>
        <end position="801"/>
    </location>
</feature>
<feature type="transmembrane region" description="Helical" evidence="3">
    <location>
        <begin position="707"/>
        <end position="726"/>
    </location>
</feature>
<name>A0A098DGD1_GIBZE</name>
<dbReference type="EMBL" id="HG970333">
    <property type="status" value="NOT_ANNOTATED_CDS"/>
    <property type="molecule type" value="Genomic_DNA"/>
</dbReference>
<dbReference type="PANTHER" id="PTHR33927:SF5">
    <property type="entry name" value="ENZYME, PUTATIVE (AFU_ORTHOLOGUE AFUA_8G01222)-RELATED"/>
    <property type="match status" value="1"/>
</dbReference>
<evidence type="ECO:0000256" key="3">
    <source>
        <dbReference type="SAM" id="Phobius"/>
    </source>
</evidence>
<keyword evidence="3" id="KW-1133">Transmembrane helix</keyword>